<dbReference type="InterPro" id="IPR003661">
    <property type="entry name" value="HisK_dim/P_dom"/>
</dbReference>
<comment type="caution">
    <text evidence="19">The sequence shown here is derived from an EMBL/GenBank/DDBJ whole genome shotgun (WGS) entry which is preliminary data.</text>
</comment>
<keyword evidence="7 16" id="KW-0812">Transmembrane</keyword>
<proteinExistence type="predicted"/>
<dbReference type="PROSITE" id="PS50109">
    <property type="entry name" value="HIS_KIN"/>
    <property type="match status" value="1"/>
</dbReference>
<feature type="region of interest" description="Disordered" evidence="15">
    <location>
        <begin position="569"/>
        <end position="588"/>
    </location>
</feature>
<keyword evidence="13 16" id="KW-0472">Membrane</keyword>
<dbReference type="InterPro" id="IPR047669">
    <property type="entry name" value="MtrAB_MtrB"/>
</dbReference>
<evidence type="ECO:0000256" key="1">
    <source>
        <dbReference type="ARBA" id="ARBA00000085"/>
    </source>
</evidence>
<sequence>MTVSGPGLSAAPAAEPGAEPVEPAAGRPRSWVPGPAWRALRRRWRRSLRLRTAVLAALLSILAGLVVAAFLTQQITQALFEARYEQVQAEARRGLSQVRETFAQTTATDAQSTDVLVTQTLRALEGDSGTTIRRRYHLAPLPGSESAYVGTISSAGLDPAVIPQELQDAVASGPGVYDASVALPDPGGGTRPGLVFGAQVVLPPGATYGLYLVYDLADVQSSLDSVLGVLLVFGVGFLVINVLVSWWVSRRVTLPVQQAARAAESLSSGNLAVRMPVDGEDEMARLGMSFNRMADSIQDQIGQLAQLSQMQQRFVSDVSHELRTPLTTVRMAADVLYGSREDFDPVNRRSTELLYHQVDRFQAMLADLLEITRFDAGAATPALEATDMLELARDVVLTSQPLADQSGVPVYVVPMDRDRADGHVAWVDPRRIERILRNLVNNAIEHAEGRPVDVLVAADEEAVTFAVVDHGIGMSPEQVQRVFDRFWRADPSRKRTTGGSGLGLAIATEDTRLHGGRLEAWGELGEGSTFMVTLPRAPRPAAQGAEAPEPIGRSVLPIPPRYSTADRRYADDLSRPVPQEADADADAVGRVADVAATAADAPPSARQAEQALTAPTRPVCVAPPGDPADGPAAGDRTGEDAAEEAR</sequence>
<dbReference type="GO" id="GO:0005886">
    <property type="term" value="C:plasma membrane"/>
    <property type="evidence" value="ECO:0007669"/>
    <property type="project" value="UniProtKB-SubCell"/>
</dbReference>
<dbReference type="CDD" id="cd00082">
    <property type="entry name" value="HisKA"/>
    <property type="match status" value="1"/>
</dbReference>
<evidence type="ECO:0000256" key="2">
    <source>
        <dbReference type="ARBA" id="ARBA00004651"/>
    </source>
</evidence>
<evidence type="ECO:0000256" key="4">
    <source>
        <dbReference type="ARBA" id="ARBA00022475"/>
    </source>
</evidence>
<dbReference type="SMART" id="SM00387">
    <property type="entry name" value="HATPase_c"/>
    <property type="match status" value="1"/>
</dbReference>
<keyword evidence="5" id="KW-0597">Phosphoprotein</keyword>
<feature type="domain" description="HAMP" evidence="18">
    <location>
        <begin position="250"/>
        <end position="302"/>
    </location>
</feature>
<dbReference type="GO" id="GO:0005524">
    <property type="term" value="F:ATP binding"/>
    <property type="evidence" value="ECO:0007669"/>
    <property type="project" value="UniProtKB-KW"/>
</dbReference>
<evidence type="ECO:0000256" key="8">
    <source>
        <dbReference type="ARBA" id="ARBA00022741"/>
    </source>
</evidence>
<comment type="catalytic activity">
    <reaction evidence="1">
        <text>ATP + protein L-histidine = ADP + protein N-phospho-L-histidine.</text>
        <dbReference type="EC" id="2.7.13.3"/>
    </reaction>
</comment>
<organism evidence="19 20">
    <name type="scientific">Micrococcus yunnanensis</name>
    <dbReference type="NCBI Taxonomy" id="566027"/>
    <lineage>
        <taxon>Bacteria</taxon>
        <taxon>Bacillati</taxon>
        <taxon>Actinomycetota</taxon>
        <taxon>Actinomycetes</taxon>
        <taxon>Micrococcales</taxon>
        <taxon>Micrococcaceae</taxon>
        <taxon>Micrococcus</taxon>
    </lineage>
</organism>
<keyword evidence="10" id="KW-0067">ATP-binding</keyword>
<dbReference type="SMART" id="SM00304">
    <property type="entry name" value="HAMP"/>
    <property type="match status" value="1"/>
</dbReference>
<dbReference type="SUPFAM" id="SSF55874">
    <property type="entry name" value="ATPase domain of HSP90 chaperone/DNA topoisomerase II/histidine kinase"/>
    <property type="match status" value="1"/>
</dbReference>
<evidence type="ECO:0000256" key="11">
    <source>
        <dbReference type="ARBA" id="ARBA00022989"/>
    </source>
</evidence>
<protein>
    <recommendedName>
        <fullName evidence="14">Sensor histidine kinase MtrB</fullName>
        <ecNumber evidence="3">2.7.13.3</ecNumber>
    </recommendedName>
</protein>
<dbReference type="Gene3D" id="6.10.340.10">
    <property type="match status" value="1"/>
</dbReference>
<feature type="transmembrane region" description="Helical" evidence="16">
    <location>
        <begin position="48"/>
        <end position="71"/>
    </location>
</feature>
<dbReference type="RefSeq" id="WP_182488665.1">
    <property type="nucleotide sequence ID" value="NZ_JAWLUK010000002.1"/>
</dbReference>
<keyword evidence="8" id="KW-0547">Nucleotide-binding</keyword>
<dbReference type="PANTHER" id="PTHR45436:SF5">
    <property type="entry name" value="SENSOR HISTIDINE KINASE TRCS"/>
    <property type="match status" value="1"/>
</dbReference>
<feature type="compositionally biased region" description="Basic and acidic residues" evidence="15">
    <location>
        <begin position="636"/>
        <end position="646"/>
    </location>
</feature>
<dbReference type="SUPFAM" id="SSF47384">
    <property type="entry name" value="Homodimeric domain of signal transducing histidine kinase"/>
    <property type="match status" value="1"/>
</dbReference>
<dbReference type="CDD" id="cd06225">
    <property type="entry name" value="HAMP"/>
    <property type="match status" value="1"/>
</dbReference>
<dbReference type="Proteomes" id="UP001185728">
    <property type="component" value="Unassembled WGS sequence"/>
</dbReference>
<dbReference type="FunFam" id="1.10.287.130:FF:000010">
    <property type="entry name" value="Two-component sensor histidine kinase"/>
    <property type="match status" value="1"/>
</dbReference>
<name>A0AAP5T846_9MICC</name>
<feature type="region of interest" description="Disordered" evidence="15">
    <location>
        <begin position="538"/>
        <end position="562"/>
    </location>
</feature>
<dbReference type="PANTHER" id="PTHR45436">
    <property type="entry name" value="SENSOR HISTIDINE KINASE YKOH"/>
    <property type="match status" value="1"/>
</dbReference>
<evidence type="ECO:0000259" key="18">
    <source>
        <dbReference type="PROSITE" id="PS50885"/>
    </source>
</evidence>
<evidence type="ECO:0000256" key="16">
    <source>
        <dbReference type="SAM" id="Phobius"/>
    </source>
</evidence>
<feature type="transmembrane region" description="Helical" evidence="16">
    <location>
        <begin position="193"/>
        <end position="214"/>
    </location>
</feature>
<dbReference type="InterPro" id="IPR003594">
    <property type="entry name" value="HATPase_dom"/>
</dbReference>
<dbReference type="Pfam" id="PF00672">
    <property type="entry name" value="HAMP"/>
    <property type="match status" value="1"/>
</dbReference>
<dbReference type="PRINTS" id="PR00344">
    <property type="entry name" value="BCTRLSENSOR"/>
</dbReference>
<dbReference type="EMBL" id="JAWLUK010000002">
    <property type="protein sequence ID" value="MDV7176300.1"/>
    <property type="molecule type" value="Genomic_DNA"/>
</dbReference>
<evidence type="ECO:0000256" key="13">
    <source>
        <dbReference type="ARBA" id="ARBA00023136"/>
    </source>
</evidence>
<dbReference type="SMART" id="SM00388">
    <property type="entry name" value="HisKA"/>
    <property type="match status" value="1"/>
</dbReference>
<feature type="transmembrane region" description="Helical" evidence="16">
    <location>
        <begin position="226"/>
        <end position="248"/>
    </location>
</feature>
<dbReference type="Gene3D" id="3.30.565.10">
    <property type="entry name" value="Histidine kinase-like ATPase, C-terminal domain"/>
    <property type="match status" value="1"/>
</dbReference>
<dbReference type="NCBIfam" id="NF040691">
    <property type="entry name" value="MtrAB_MtrB"/>
    <property type="match status" value="1"/>
</dbReference>
<dbReference type="InterPro" id="IPR036097">
    <property type="entry name" value="HisK_dim/P_sf"/>
</dbReference>
<evidence type="ECO:0000256" key="10">
    <source>
        <dbReference type="ARBA" id="ARBA00022840"/>
    </source>
</evidence>
<gene>
    <name evidence="19" type="primary">mtrB</name>
    <name evidence="19" type="ORF">R4064_01375</name>
</gene>
<evidence type="ECO:0000256" key="5">
    <source>
        <dbReference type="ARBA" id="ARBA00022553"/>
    </source>
</evidence>
<dbReference type="InterPro" id="IPR050428">
    <property type="entry name" value="TCS_sensor_his_kinase"/>
</dbReference>
<dbReference type="SUPFAM" id="SSF158472">
    <property type="entry name" value="HAMP domain-like"/>
    <property type="match status" value="1"/>
</dbReference>
<evidence type="ECO:0000313" key="20">
    <source>
        <dbReference type="Proteomes" id="UP001185728"/>
    </source>
</evidence>
<keyword evidence="12" id="KW-0902">Two-component regulatory system</keyword>
<accession>A0AAP5T846</accession>
<evidence type="ECO:0000256" key="14">
    <source>
        <dbReference type="ARBA" id="ARBA00035305"/>
    </source>
</evidence>
<dbReference type="PROSITE" id="PS50885">
    <property type="entry name" value="HAMP"/>
    <property type="match status" value="1"/>
</dbReference>
<dbReference type="FunFam" id="3.30.565.10:FF:000013">
    <property type="entry name" value="Two-component sensor histidine kinase"/>
    <property type="match status" value="1"/>
</dbReference>
<feature type="compositionally biased region" description="Low complexity" evidence="15">
    <location>
        <begin position="1"/>
        <end position="28"/>
    </location>
</feature>
<evidence type="ECO:0000259" key="17">
    <source>
        <dbReference type="PROSITE" id="PS50109"/>
    </source>
</evidence>
<dbReference type="EC" id="2.7.13.3" evidence="3"/>
<evidence type="ECO:0000256" key="9">
    <source>
        <dbReference type="ARBA" id="ARBA00022777"/>
    </source>
</evidence>
<feature type="region of interest" description="Disordered" evidence="15">
    <location>
        <begin position="594"/>
        <end position="646"/>
    </location>
</feature>
<evidence type="ECO:0000256" key="6">
    <source>
        <dbReference type="ARBA" id="ARBA00022679"/>
    </source>
</evidence>
<evidence type="ECO:0000256" key="15">
    <source>
        <dbReference type="SAM" id="MobiDB-lite"/>
    </source>
</evidence>
<evidence type="ECO:0000256" key="12">
    <source>
        <dbReference type="ARBA" id="ARBA00023012"/>
    </source>
</evidence>
<feature type="domain" description="Histidine kinase" evidence="17">
    <location>
        <begin position="317"/>
        <end position="538"/>
    </location>
</feature>
<dbReference type="Pfam" id="PF02518">
    <property type="entry name" value="HATPase_c"/>
    <property type="match status" value="1"/>
</dbReference>
<dbReference type="CDD" id="cd00075">
    <property type="entry name" value="HATPase"/>
    <property type="match status" value="1"/>
</dbReference>
<dbReference type="InterPro" id="IPR036890">
    <property type="entry name" value="HATPase_C_sf"/>
</dbReference>
<evidence type="ECO:0000313" key="19">
    <source>
        <dbReference type="EMBL" id="MDV7176300.1"/>
    </source>
</evidence>
<dbReference type="Gene3D" id="1.10.287.130">
    <property type="match status" value="1"/>
</dbReference>
<dbReference type="GO" id="GO:0000155">
    <property type="term" value="F:phosphorelay sensor kinase activity"/>
    <property type="evidence" value="ECO:0007669"/>
    <property type="project" value="InterPro"/>
</dbReference>
<dbReference type="InterPro" id="IPR005467">
    <property type="entry name" value="His_kinase_dom"/>
</dbReference>
<keyword evidence="6" id="KW-0808">Transferase</keyword>
<dbReference type="InterPro" id="IPR004358">
    <property type="entry name" value="Sig_transdc_His_kin-like_C"/>
</dbReference>
<reference evidence="19" key="1">
    <citation type="submission" date="2023-10" db="EMBL/GenBank/DDBJ databases">
        <title>Development of a sustainable strategy for remediation of hydrocarbon-contaminated territories based on the waste exchange concept.</title>
        <authorList>
            <person name="Krivoruchko A."/>
        </authorList>
    </citation>
    <scope>NUCLEOTIDE SEQUENCE</scope>
    <source>
        <strain evidence="19">IEGM 1325</strain>
    </source>
</reference>
<keyword evidence="4" id="KW-1003">Cell membrane</keyword>
<keyword evidence="11 16" id="KW-1133">Transmembrane helix</keyword>
<dbReference type="AlphaFoldDB" id="A0AAP5T846"/>
<dbReference type="Pfam" id="PF00512">
    <property type="entry name" value="HisKA"/>
    <property type="match status" value="1"/>
</dbReference>
<feature type="region of interest" description="Disordered" evidence="15">
    <location>
        <begin position="1"/>
        <end position="29"/>
    </location>
</feature>
<keyword evidence="9 19" id="KW-0418">Kinase</keyword>
<comment type="subcellular location">
    <subcellularLocation>
        <location evidence="2">Cell membrane</location>
        <topology evidence="2">Multi-pass membrane protein</topology>
    </subcellularLocation>
</comment>
<evidence type="ECO:0000256" key="3">
    <source>
        <dbReference type="ARBA" id="ARBA00012438"/>
    </source>
</evidence>
<dbReference type="InterPro" id="IPR003660">
    <property type="entry name" value="HAMP_dom"/>
</dbReference>
<evidence type="ECO:0000256" key="7">
    <source>
        <dbReference type="ARBA" id="ARBA00022692"/>
    </source>
</evidence>